<dbReference type="STRING" id="246432.SE1039_14020"/>
<evidence type="ECO:0000256" key="13">
    <source>
        <dbReference type="ARBA" id="ARBA00023209"/>
    </source>
</evidence>
<dbReference type="InterPro" id="IPR036945">
    <property type="entry name" value="DAGK_sf"/>
</dbReference>
<evidence type="ECO:0000256" key="7">
    <source>
        <dbReference type="ARBA" id="ARBA00022741"/>
    </source>
</evidence>
<evidence type="ECO:0000256" key="12">
    <source>
        <dbReference type="ARBA" id="ARBA00023136"/>
    </source>
</evidence>
<organism evidence="19 20">
    <name type="scientific">Staphylococcus equorum</name>
    <dbReference type="NCBI Taxonomy" id="246432"/>
    <lineage>
        <taxon>Bacteria</taxon>
        <taxon>Bacillati</taxon>
        <taxon>Bacillota</taxon>
        <taxon>Bacilli</taxon>
        <taxon>Bacillales</taxon>
        <taxon>Staphylococcaceae</taxon>
        <taxon>Staphylococcus</taxon>
    </lineage>
</organism>
<feature type="binding site" evidence="17">
    <location>
        <position position="66"/>
    </location>
    <ligand>
        <name>ATP</name>
        <dbReference type="ChEBI" id="CHEBI:30616"/>
    </ligand>
</feature>
<keyword evidence="14" id="KW-1208">Phospholipid metabolism</keyword>
<keyword evidence="18" id="KW-0479">Metal-binding</keyword>
<feature type="binding site" evidence="16">
    <location>
        <position position="59"/>
    </location>
    <ligand>
        <name>substrate</name>
    </ligand>
</feature>
<name>A0A1B1G749_9STAP</name>
<keyword evidence="12" id="KW-0472">Membrane</keyword>
<evidence type="ECO:0000256" key="4">
    <source>
        <dbReference type="ARBA" id="ARBA00022516"/>
    </source>
</evidence>
<dbReference type="EMBL" id="JAMBQA010000001">
    <property type="protein sequence ID" value="MDG0845091.1"/>
    <property type="molecule type" value="Genomic_DNA"/>
</dbReference>
<dbReference type="GO" id="GO:0016301">
    <property type="term" value="F:kinase activity"/>
    <property type="evidence" value="ECO:0007669"/>
    <property type="project" value="UniProtKB-KW"/>
</dbReference>
<dbReference type="AlphaFoldDB" id="A0A1B1G749"/>
<evidence type="ECO:0000256" key="18">
    <source>
        <dbReference type="PIRSR" id="PIRSR600829-4"/>
    </source>
</evidence>
<feature type="active site" description="Proton acceptor" evidence="15">
    <location>
        <position position="59"/>
    </location>
</feature>
<keyword evidence="10" id="KW-1133">Transmembrane helix</keyword>
<protein>
    <submittedName>
        <fullName evidence="19">Diacylglycerol kinase family protein</fullName>
    </submittedName>
</protein>
<keyword evidence="7 17" id="KW-0547">Nucleotide-binding</keyword>
<keyword evidence="20" id="KW-1185">Reference proteome</keyword>
<dbReference type="KEGG" id="seqo:SE1039_14020"/>
<evidence type="ECO:0000313" key="19">
    <source>
        <dbReference type="EMBL" id="MDG0845091.1"/>
    </source>
</evidence>
<keyword evidence="13" id="KW-0594">Phospholipid biosynthesis</keyword>
<dbReference type="InterPro" id="IPR000829">
    <property type="entry name" value="DAGK"/>
</dbReference>
<feature type="binding site" evidence="18">
    <location>
        <position position="66"/>
    </location>
    <ligand>
        <name>a divalent metal cation</name>
        <dbReference type="ChEBI" id="CHEBI:60240"/>
    </ligand>
</feature>
<evidence type="ECO:0000256" key="14">
    <source>
        <dbReference type="ARBA" id="ARBA00023264"/>
    </source>
</evidence>
<dbReference type="GO" id="GO:0005524">
    <property type="term" value="F:ATP binding"/>
    <property type="evidence" value="ECO:0007669"/>
    <property type="project" value="UniProtKB-KW"/>
</dbReference>
<feature type="binding site" evidence="17">
    <location>
        <position position="6"/>
    </location>
    <ligand>
        <name>ATP</name>
        <dbReference type="ChEBI" id="CHEBI:30616"/>
    </ligand>
</feature>
<evidence type="ECO:0000256" key="8">
    <source>
        <dbReference type="ARBA" id="ARBA00022777"/>
    </source>
</evidence>
<evidence type="ECO:0000256" key="10">
    <source>
        <dbReference type="ARBA" id="ARBA00022989"/>
    </source>
</evidence>
<keyword evidence="3" id="KW-1003">Cell membrane</keyword>
<comment type="cofactor">
    <cofactor evidence="18">
        <name>Mg(2+)</name>
        <dbReference type="ChEBI" id="CHEBI:18420"/>
    </cofactor>
    <text evidence="18">Mn(2+), Zn(2+), Cd(2+) and Co(2+) support activity to lesser extents.</text>
</comment>
<dbReference type="PROSITE" id="PS01069">
    <property type="entry name" value="DAGK_PROKAR"/>
    <property type="match status" value="1"/>
</dbReference>
<evidence type="ECO:0000256" key="3">
    <source>
        <dbReference type="ARBA" id="ARBA00022475"/>
    </source>
</evidence>
<proteinExistence type="inferred from homology"/>
<accession>A0A1B1G749</accession>
<dbReference type="RefSeq" id="WP_002507479.1">
    <property type="nucleotide sequence ID" value="NZ_CP013114.1"/>
</dbReference>
<evidence type="ECO:0000256" key="16">
    <source>
        <dbReference type="PIRSR" id="PIRSR600829-2"/>
    </source>
</evidence>
<comment type="similarity">
    <text evidence="2">Belongs to the bacterial diacylglycerol kinase family.</text>
</comment>
<keyword evidence="18" id="KW-0460">Magnesium</keyword>
<comment type="caution">
    <text evidence="19">The sequence shown here is derived from an EMBL/GenBank/DDBJ whole genome shotgun (WGS) entry which is preliminary data.</text>
</comment>
<evidence type="ECO:0000256" key="11">
    <source>
        <dbReference type="ARBA" id="ARBA00023098"/>
    </source>
</evidence>
<dbReference type="GO" id="GO:0046872">
    <property type="term" value="F:metal ion binding"/>
    <property type="evidence" value="ECO:0007669"/>
    <property type="project" value="UniProtKB-KW"/>
</dbReference>
<evidence type="ECO:0000256" key="1">
    <source>
        <dbReference type="ARBA" id="ARBA00004651"/>
    </source>
</evidence>
<dbReference type="PANTHER" id="PTHR34299">
    <property type="entry name" value="DIACYLGLYCEROL KINASE"/>
    <property type="match status" value="1"/>
</dbReference>
<reference evidence="19" key="1">
    <citation type="submission" date="2022-05" db="EMBL/GenBank/DDBJ databases">
        <title>Comparative genomics of Staphylococcus equorum isolates.</title>
        <authorList>
            <person name="Luelf R.H."/>
        </authorList>
    </citation>
    <scope>NUCLEOTIDE SEQUENCE</scope>
    <source>
        <strain evidence="19">TMW 2.2497</strain>
    </source>
</reference>
<dbReference type="InterPro" id="IPR033717">
    <property type="entry name" value="UDPK"/>
</dbReference>
<dbReference type="Gene3D" id="1.10.287.3610">
    <property type="match status" value="1"/>
</dbReference>
<keyword evidence="4" id="KW-0444">Lipid biosynthesis</keyword>
<comment type="subcellular location">
    <subcellularLocation>
        <location evidence="1">Cell membrane</location>
        <topology evidence="1">Multi-pass membrane protein</topology>
    </subcellularLocation>
</comment>
<feature type="binding site" evidence="17">
    <location>
        <begin position="84"/>
        <end position="85"/>
    </location>
    <ligand>
        <name>ATP</name>
        <dbReference type="ChEBI" id="CHEBI:30616"/>
    </ligand>
</feature>
<dbReference type="Proteomes" id="UP001152422">
    <property type="component" value="Unassembled WGS sequence"/>
</dbReference>
<dbReference type="GO" id="GO:0008654">
    <property type="term" value="P:phospholipid biosynthetic process"/>
    <property type="evidence" value="ECO:0007669"/>
    <property type="project" value="UniProtKB-KW"/>
</dbReference>
<keyword evidence="5" id="KW-0808">Transferase</keyword>
<sequence>MKRFKYAFQGMLVLLNKDSKFLMHLLLGLATVICGVVFGISQLEWLFIIIAIGIVLAFEAINTAVEYVVDLVTGDYHILAKKAKDIAAFSVVLASITAFAIGLVVFLPYVF</sequence>
<dbReference type="GO" id="GO:0005886">
    <property type="term" value="C:plasma membrane"/>
    <property type="evidence" value="ECO:0007669"/>
    <property type="project" value="UniProtKB-SubCell"/>
</dbReference>
<evidence type="ECO:0000256" key="6">
    <source>
        <dbReference type="ARBA" id="ARBA00022692"/>
    </source>
</evidence>
<gene>
    <name evidence="19" type="ORF">M4L89_02370</name>
</gene>
<evidence type="ECO:0000256" key="5">
    <source>
        <dbReference type="ARBA" id="ARBA00022679"/>
    </source>
</evidence>
<dbReference type="Pfam" id="PF01219">
    <property type="entry name" value="DAGK_prokar"/>
    <property type="match status" value="1"/>
</dbReference>
<evidence type="ECO:0000313" key="20">
    <source>
        <dbReference type="Proteomes" id="UP001152422"/>
    </source>
</evidence>
<keyword evidence="6" id="KW-0812">Transmembrane</keyword>
<keyword evidence="9 17" id="KW-0067">ATP-binding</keyword>
<dbReference type="OrthoDB" id="9789934at2"/>
<keyword evidence="8 19" id="KW-0418">Kinase</keyword>
<keyword evidence="11" id="KW-0443">Lipid metabolism</keyword>
<evidence type="ECO:0000256" key="2">
    <source>
        <dbReference type="ARBA" id="ARBA00005967"/>
    </source>
</evidence>
<evidence type="ECO:0000256" key="9">
    <source>
        <dbReference type="ARBA" id="ARBA00022840"/>
    </source>
</evidence>
<dbReference type="CDD" id="cd14265">
    <property type="entry name" value="UDPK_IM_like"/>
    <property type="match status" value="1"/>
</dbReference>
<dbReference type="eggNOG" id="COG0818">
    <property type="taxonomic scope" value="Bacteria"/>
</dbReference>
<evidence type="ECO:0000256" key="15">
    <source>
        <dbReference type="PIRSR" id="PIRSR600829-1"/>
    </source>
</evidence>
<evidence type="ECO:0000256" key="17">
    <source>
        <dbReference type="PIRSR" id="PIRSR600829-3"/>
    </source>
</evidence>
<dbReference type="PANTHER" id="PTHR34299:SF1">
    <property type="entry name" value="DIACYLGLYCEROL KINASE"/>
    <property type="match status" value="1"/>
</dbReference>